<protein>
    <submittedName>
        <fullName evidence="2">Uncharacterized protein</fullName>
    </submittedName>
</protein>
<reference evidence="2" key="1">
    <citation type="submission" date="2021-02" db="EMBL/GenBank/DDBJ databases">
        <authorList>
            <person name="Nowell W R."/>
        </authorList>
    </citation>
    <scope>NUCLEOTIDE SEQUENCE</scope>
</reference>
<feature type="region of interest" description="Disordered" evidence="1">
    <location>
        <begin position="60"/>
        <end position="82"/>
    </location>
</feature>
<comment type="caution">
    <text evidence="2">The sequence shown here is derived from an EMBL/GenBank/DDBJ whole genome shotgun (WGS) entry which is preliminary data.</text>
</comment>
<sequence length="82" mass="9063">MTTVTEDKLSKVINSTAGTFLRGTMAFPKNEKFVHHLHPVHRKNPHQVVLVLVIKKNPPVTTNAEGTIDSPSSQTDQQYQGA</sequence>
<dbReference type="Proteomes" id="UP000681720">
    <property type="component" value="Unassembled WGS sequence"/>
</dbReference>
<dbReference type="EMBL" id="CAJOBH010004698">
    <property type="protein sequence ID" value="CAF3999505.1"/>
    <property type="molecule type" value="Genomic_DNA"/>
</dbReference>
<dbReference type="Proteomes" id="UP000681967">
    <property type="component" value="Unassembled WGS sequence"/>
</dbReference>
<evidence type="ECO:0000313" key="2">
    <source>
        <dbReference type="EMBL" id="CAF3986818.1"/>
    </source>
</evidence>
<gene>
    <name evidence="3" type="ORF">BYL167_LOCUS13603</name>
    <name evidence="2" type="ORF">GIL414_LOCUS10986</name>
</gene>
<evidence type="ECO:0000313" key="3">
    <source>
        <dbReference type="EMBL" id="CAF3999505.1"/>
    </source>
</evidence>
<dbReference type="EMBL" id="CAJOBJ010004035">
    <property type="protein sequence ID" value="CAF3986818.1"/>
    <property type="molecule type" value="Genomic_DNA"/>
</dbReference>
<name>A0A8S2NCA4_9BILA</name>
<dbReference type="AlphaFoldDB" id="A0A8S2NCA4"/>
<organism evidence="2 4">
    <name type="scientific">Rotaria magnacalcarata</name>
    <dbReference type="NCBI Taxonomy" id="392030"/>
    <lineage>
        <taxon>Eukaryota</taxon>
        <taxon>Metazoa</taxon>
        <taxon>Spiralia</taxon>
        <taxon>Gnathifera</taxon>
        <taxon>Rotifera</taxon>
        <taxon>Eurotatoria</taxon>
        <taxon>Bdelloidea</taxon>
        <taxon>Philodinida</taxon>
        <taxon>Philodinidae</taxon>
        <taxon>Rotaria</taxon>
    </lineage>
</organism>
<evidence type="ECO:0000313" key="4">
    <source>
        <dbReference type="Proteomes" id="UP000681720"/>
    </source>
</evidence>
<evidence type="ECO:0000256" key="1">
    <source>
        <dbReference type="SAM" id="MobiDB-lite"/>
    </source>
</evidence>
<accession>A0A8S2NCA4</accession>
<proteinExistence type="predicted"/>